<dbReference type="EMBL" id="VIUW01000002">
    <property type="protein sequence ID" value="TWD15663.1"/>
    <property type="molecule type" value="Genomic_DNA"/>
</dbReference>
<dbReference type="PANTHER" id="PTHR45674:SF4">
    <property type="entry name" value="DNA LIGASE 1"/>
    <property type="match status" value="1"/>
</dbReference>
<dbReference type="InterPro" id="IPR012340">
    <property type="entry name" value="NA-bd_OB-fold"/>
</dbReference>
<comment type="similarity">
    <text evidence="1">Belongs to the ATP-dependent DNA ligase family.</text>
</comment>
<dbReference type="GO" id="GO:0003910">
    <property type="term" value="F:DNA ligase (ATP) activity"/>
    <property type="evidence" value="ECO:0007669"/>
    <property type="project" value="UniProtKB-EC"/>
</dbReference>
<dbReference type="GO" id="GO:0006310">
    <property type="term" value="P:DNA recombination"/>
    <property type="evidence" value="ECO:0007669"/>
    <property type="project" value="InterPro"/>
</dbReference>
<comment type="caution">
    <text evidence="6">The sequence shown here is derived from an EMBL/GenBank/DDBJ whole genome shotgun (WGS) entry which is preliminary data.</text>
</comment>
<evidence type="ECO:0000259" key="5">
    <source>
        <dbReference type="PROSITE" id="PS50160"/>
    </source>
</evidence>
<proteinExistence type="inferred from homology"/>
<dbReference type="Gene3D" id="3.30.470.30">
    <property type="entry name" value="DNA ligase/mRNA capping enzyme"/>
    <property type="match status" value="1"/>
</dbReference>
<dbReference type="InterPro" id="IPR012309">
    <property type="entry name" value="DNA_ligase_ATP-dep_C"/>
</dbReference>
<reference evidence="6 7" key="1">
    <citation type="submission" date="2019-06" db="EMBL/GenBank/DDBJ databases">
        <title>Sequencing the genomes of 1000 actinobacteria strains.</title>
        <authorList>
            <person name="Klenk H.-P."/>
        </authorList>
    </citation>
    <scope>NUCLEOTIDE SEQUENCE [LARGE SCALE GENOMIC DNA]</scope>
    <source>
        <strain evidence="6 7">DSM 18935</strain>
    </source>
</reference>
<gene>
    <name evidence="6" type="ORF">FB557_1183</name>
</gene>
<evidence type="ECO:0000256" key="1">
    <source>
        <dbReference type="ARBA" id="ARBA00007572"/>
    </source>
</evidence>
<keyword evidence="7" id="KW-1185">Reference proteome</keyword>
<dbReference type="Proteomes" id="UP000315628">
    <property type="component" value="Unassembled WGS sequence"/>
</dbReference>
<dbReference type="Pfam" id="PF04679">
    <property type="entry name" value="DNA_ligase_A_C"/>
    <property type="match status" value="1"/>
</dbReference>
<evidence type="ECO:0000313" key="6">
    <source>
        <dbReference type="EMBL" id="TWD15663.1"/>
    </source>
</evidence>
<evidence type="ECO:0000313" key="7">
    <source>
        <dbReference type="Proteomes" id="UP000315628"/>
    </source>
</evidence>
<dbReference type="SUPFAM" id="SSF50249">
    <property type="entry name" value="Nucleic acid-binding proteins"/>
    <property type="match status" value="1"/>
</dbReference>
<sequence>MCGRIGQVRPMLASPTDSVPTGPAWVHEVKWDGMRVLAEAKGGQLRLTSRSGRDVTAAFPELAPLATLYDDMLLDGEVITLEDGVPSFSALAERMHVASARKAATLAGARPVTLMAFDVLRLLGQDLTEQPWTARRALLEQLELDGPRWQVPAVYDDGAGLLAVTAEQGLEGVVSKRREARYTPGRRSPDWRKLAHRPTLSVVVGGWRPETGSATRLGAILAGVPDGDGGWAYVGRVGSGLGGRTGQALRDRLTEAAESPFATDVPVEDARGATWTEPEVVVDVRHLGRGSSGKLRQPSLVAVRTDLRPADLSELGDA</sequence>
<dbReference type="NCBIfam" id="TIGR02779">
    <property type="entry name" value="NHEJ_ligase_lig"/>
    <property type="match status" value="1"/>
</dbReference>
<keyword evidence="3" id="KW-0436">Ligase</keyword>
<protein>
    <recommendedName>
        <fullName evidence="2">DNA ligase (ATP)</fullName>
        <ecNumber evidence="2">6.5.1.1</ecNumber>
    </recommendedName>
</protein>
<dbReference type="EC" id="6.5.1.1" evidence="2"/>
<dbReference type="GO" id="GO:0006281">
    <property type="term" value="P:DNA repair"/>
    <property type="evidence" value="ECO:0007669"/>
    <property type="project" value="InterPro"/>
</dbReference>
<dbReference type="Gene3D" id="3.30.1490.70">
    <property type="match status" value="1"/>
</dbReference>
<dbReference type="InterPro" id="IPR050191">
    <property type="entry name" value="ATP-dep_DNA_ligase"/>
</dbReference>
<evidence type="ECO:0000256" key="4">
    <source>
        <dbReference type="ARBA" id="ARBA00034003"/>
    </source>
</evidence>
<dbReference type="AlphaFoldDB" id="A0A560WDB3"/>
<name>A0A560WDB3_9MICO</name>
<dbReference type="SUPFAM" id="SSF56091">
    <property type="entry name" value="DNA ligase/mRNA capping enzyme, catalytic domain"/>
    <property type="match status" value="1"/>
</dbReference>
<dbReference type="CDD" id="cd07906">
    <property type="entry name" value="Adenylation_DNA_ligase_LigD_LigC"/>
    <property type="match status" value="1"/>
</dbReference>
<comment type="catalytic activity">
    <reaction evidence="4">
        <text>ATP + (deoxyribonucleotide)n-3'-hydroxyl + 5'-phospho-(deoxyribonucleotide)m = (deoxyribonucleotide)n+m + AMP + diphosphate.</text>
        <dbReference type="EC" id="6.5.1.1"/>
    </reaction>
</comment>
<feature type="domain" description="ATP-dependent DNA ligase family profile" evidence="5">
    <location>
        <begin position="112"/>
        <end position="246"/>
    </location>
</feature>
<dbReference type="InterPro" id="IPR014146">
    <property type="entry name" value="LigD_ligase_dom"/>
</dbReference>
<dbReference type="PROSITE" id="PS50160">
    <property type="entry name" value="DNA_LIGASE_A3"/>
    <property type="match status" value="1"/>
</dbReference>
<organism evidence="6 7">
    <name type="scientific">Marihabitans asiaticum</name>
    <dbReference type="NCBI Taxonomy" id="415218"/>
    <lineage>
        <taxon>Bacteria</taxon>
        <taxon>Bacillati</taxon>
        <taxon>Actinomycetota</taxon>
        <taxon>Actinomycetes</taxon>
        <taxon>Micrococcales</taxon>
        <taxon>Intrasporangiaceae</taxon>
        <taxon>Marihabitans</taxon>
    </lineage>
</organism>
<dbReference type="InterPro" id="IPR012310">
    <property type="entry name" value="DNA_ligase_ATP-dep_cent"/>
</dbReference>
<dbReference type="Pfam" id="PF01068">
    <property type="entry name" value="DNA_ligase_A_M"/>
    <property type="match status" value="1"/>
</dbReference>
<dbReference type="GO" id="GO:0005524">
    <property type="term" value="F:ATP binding"/>
    <property type="evidence" value="ECO:0007669"/>
    <property type="project" value="InterPro"/>
</dbReference>
<accession>A0A560WDB3</accession>
<dbReference type="CDD" id="cd07971">
    <property type="entry name" value="OBF_DNA_ligase_LigD"/>
    <property type="match status" value="1"/>
</dbReference>
<evidence type="ECO:0000256" key="2">
    <source>
        <dbReference type="ARBA" id="ARBA00012727"/>
    </source>
</evidence>
<dbReference type="Gene3D" id="2.40.50.140">
    <property type="entry name" value="Nucleic acid-binding proteins"/>
    <property type="match status" value="1"/>
</dbReference>
<dbReference type="PANTHER" id="PTHR45674">
    <property type="entry name" value="DNA LIGASE 1/3 FAMILY MEMBER"/>
    <property type="match status" value="1"/>
</dbReference>
<evidence type="ECO:0000256" key="3">
    <source>
        <dbReference type="ARBA" id="ARBA00022598"/>
    </source>
</evidence>